<evidence type="ECO:0000313" key="1">
    <source>
        <dbReference type="EMBL" id="MDE8654182.1"/>
    </source>
</evidence>
<keyword evidence="2" id="KW-1185">Reference proteome</keyword>
<reference evidence="1 2" key="1">
    <citation type="submission" date="2023-03" db="EMBL/GenBank/DDBJ databases">
        <title>NovoSphingobium album sp. nov. isolated from polycyclic aromatic hydrocarbons- and heavy-metal polluted soil.</title>
        <authorList>
            <person name="Liu Z."/>
            <person name="Wang K."/>
        </authorList>
    </citation>
    <scope>NUCLEOTIDE SEQUENCE [LARGE SCALE GENOMIC DNA]</scope>
    <source>
        <strain evidence="1 2">H3SJ31-1</strain>
    </source>
</reference>
<dbReference type="RefSeq" id="WP_275230294.1">
    <property type="nucleotide sequence ID" value="NZ_JARESE010000073.1"/>
</dbReference>
<proteinExistence type="predicted"/>
<sequence length="323" mass="33871">MIERAVPPAQPDSVEAVLREELARGDAMAETVLPILRHLIANKDNSVFSDEILARVRGMIGAIAAELLDARLAASGDGEGPARDPAALQALFDALIDNPALLSHTHALALEWQLTERLQARLALDPVVPPLLQALVASPEPGTQEMAMRLLAAQSRFCQNQRRMMLPLCELPGDLLHAALVAARAQAGPAADADERVALAESRLRARYDEGASRLGLISQLVLGMGGGMIAALSVTHAGVAIFLSAMAIGSGQGRDAAILATHDAQWARLALALRSAGLKPAGVAEQILALHPQASLPDEFASLSAERAATILAAGPFREPQG</sequence>
<comment type="caution">
    <text evidence="1">The sequence shown here is derived from an EMBL/GenBank/DDBJ whole genome shotgun (WGS) entry which is preliminary data.</text>
</comment>
<dbReference type="EMBL" id="JARESE010000073">
    <property type="protein sequence ID" value="MDE8654182.1"/>
    <property type="molecule type" value="Genomic_DNA"/>
</dbReference>
<name>A0ABT5WWD7_9SPHN</name>
<evidence type="ECO:0008006" key="3">
    <source>
        <dbReference type="Google" id="ProtNLM"/>
    </source>
</evidence>
<protein>
    <recommendedName>
        <fullName evidence="3">DUF2336 domain-containing protein</fullName>
    </recommendedName>
</protein>
<gene>
    <name evidence="1" type="ORF">PYV00_21020</name>
</gene>
<dbReference type="Proteomes" id="UP001216253">
    <property type="component" value="Unassembled WGS sequence"/>
</dbReference>
<accession>A0ABT5WWD7</accession>
<evidence type="ECO:0000313" key="2">
    <source>
        <dbReference type="Proteomes" id="UP001216253"/>
    </source>
</evidence>
<organism evidence="1 2">
    <name type="scientific">Novosphingobium album</name>
    <name type="common">ex Liu et al. 2023</name>
    <dbReference type="NCBI Taxonomy" id="3031130"/>
    <lineage>
        <taxon>Bacteria</taxon>
        <taxon>Pseudomonadati</taxon>
        <taxon>Pseudomonadota</taxon>
        <taxon>Alphaproteobacteria</taxon>
        <taxon>Sphingomonadales</taxon>
        <taxon>Sphingomonadaceae</taxon>
        <taxon>Novosphingobium</taxon>
    </lineage>
</organism>